<sequence length="95" mass="10908">MMRSVTGDALGASPLRLAADVDDPMFFQFSRKNLKCKCRHFHSHNGLIDPSTSFAVVIEVQKKNESYLQKHTLFSHLRRFSKCRVQSCVRIIEPV</sequence>
<accession>A0A6A4TGI8</accession>
<proteinExistence type="predicted"/>
<evidence type="ECO:0000313" key="1">
    <source>
        <dbReference type="EMBL" id="KAF0042890.1"/>
    </source>
</evidence>
<gene>
    <name evidence="1" type="ORF">F2P81_004227</name>
</gene>
<reference evidence="1 2" key="1">
    <citation type="submission" date="2019-06" db="EMBL/GenBank/DDBJ databases">
        <title>Draft genomes of female and male turbot (Scophthalmus maximus).</title>
        <authorList>
            <person name="Xu H."/>
            <person name="Xu X.-W."/>
            <person name="Shao C."/>
            <person name="Chen S."/>
        </authorList>
    </citation>
    <scope>NUCLEOTIDE SEQUENCE [LARGE SCALE GENOMIC DNA]</scope>
    <source>
        <strain evidence="1">Ysfricsl-2016a</strain>
        <tissue evidence="1">Blood</tissue>
    </source>
</reference>
<comment type="caution">
    <text evidence="1">The sequence shown here is derived from an EMBL/GenBank/DDBJ whole genome shotgun (WGS) entry which is preliminary data.</text>
</comment>
<name>A0A6A4TGI8_SCOMX</name>
<dbReference type="EMBL" id="VEVO01000004">
    <property type="protein sequence ID" value="KAF0042890.1"/>
    <property type="molecule type" value="Genomic_DNA"/>
</dbReference>
<protein>
    <submittedName>
        <fullName evidence="1">Uncharacterized protein</fullName>
    </submittedName>
</protein>
<organism evidence="1 2">
    <name type="scientific">Scophthalmus maximus</name>
    <name type="common">Turbot</name>
    <name type="synonym">Psetta maxima</name>
    <dbReference type="NCBI Taxonomy" id="52904"/>
    <lineage>
        <taxon>Eukaryota</taxon>
        <taxon>Metazoa</taxon>
        <taxon>Chordata</taxon>
        <taxon>Craniata</taxon>
        <taxon>Vertebrata</taxon>
        <taxon>Euteleostomi</taxon>
        <taxon>Actinopterygii</taxon>
        <taxon>Neopterygii</taxon>
        <taxon>Teleostei</taxon>
        <taxon>Neoteleostei</taxon>
        <taxon>Acanthomorphata</taxon>
        <taxon>Carangaria</taxon>
        <taxon>Pleuronectiformes</taxon>
        <taxon>Pleuronectoidei</taxon>
        <taxon>Scophthalmidae</taxon>
        <taxon>Scophthalmus</taxon>
    </lineage>
</organism>
<evidence type="ECO:0000313" key="2">
    <source>
        <dbReference type="Proteomes" id="UP000438429"/>
    </source>
</evidence>
<dbReference type="AlphaFoldDB" id="A0A6A4TGI8"/>
<dbReference type="Proteomes" id="UP000438429">
    <property type="component" value="Unassembled WGS sequence"/>
</dbReference>